<name>A0A6M4Z013_AERME</name>
<dbReference type="AlphaFoldDB" id="A0A6M4Z013"/>
<dbReference type="EMBL" id="CP038444">
    <property type="protein sequence ID" value="QJT31024.1"/>
    <property type="molecule type" value="Genomic_DNA"/>
</dbReference>
<proteinExistence type="predicted"/>
<dbReference type="Proteomes" id="UP000463871">
    <property type="component" value="Chromosome"/>
</dbReference>
<reference evidence="1 4" key="2">
    <citation type="submission" date="2020-01" db="EMBL/GenBank/DDBJ databases">
        <title>Complete genome of Aeromonas media MC64.</title>
        <authorList>
            <person name="Cao G."/>
            <person name="Fu J."/>
            <person name="Zhong C."/>
        </authorList>
    </citation>
    <scope>NUCLEOTIDE SEQUENCE [LARGE SCALE GENOMIC DNA]</scope>
    <source>
        <strain evidence="1 4">MC64</strain>
    </source>
</reference>
<evidence type="ECO:0000313" key="2">
    <source>
        <dbReference type="EMBL" id="QJT31024.1"/>
    </source>
</evidence>
<evidence type="ECO:0000313" key="1">
    <source>
        <dbReference type="EMBL" id="QHQ51722.1"/>
    </source>
</evidence>
<keyword evidence="6" id="KW-1185">Reference proteome</keyword>
<dbReference type="EMBL" id="CP038448">
    <property type="protein sequence ID" value="QJT39916.1"/>
    <property type="molecule type" value="Genomic_DNA"/>
</dbReference>
<dbReference type="EMBL" id="CP047962">
    <property type="protein sequence ID" value="QHQ51722.1"/>
    <property type="molecule type" value="Genomic_DNA"/>
</dbReference>
<evidence type="ECO:0000313" key="5">
    <source>
        <dbReference type="Proteomes" id="UP000502006"/>
    </source>
</evidence>
<dbReference type="Proteomes" id="UP000502657">
    <property type="component" value="Chromosome"/>
</dbReference>
<sequence length="59" mass="6251">MAGIAKDPGQKHSIRGAHPTRILLDACGMHTTDDNPGDSAPAADVEVYQLPHSSRRCSP</sequence>
<protein>
    <submittedName>
        <fullName evidence="2">Uncharacterized protein</fullName>
    </submittedName>
</protein>
<evidence type="ECO:0000313" key="6">
    <source>
        <dbReference type="Proteomes" id="UP000502657"/>
    </source>
</evidence>
<evidence type="ECO:0000313" key="4">
    <source>
        <dbReference type="Proteomes" id="UP000463871"/>
    </source>
</evidence>
<reference evidence="5 6" key="1">
    <citation type="submission" date="2019-03" db="EMBL/GenBank/DDBJ databases">
        <title>Novel transposon Tn6433 accelerates the dissemination of tet(E) in Aeromonas from aerobic biofilm under oxytetracycline stress.</title>
        <authorList>
            <person name="Shi Y."/>
            <person name="Tian Z."/>
            <person name="Zhang Y."/>
            <person name="Zhang H."/>
            <person name="Yang M."/>
        </authorList>
    </citation>
    <scope>NUCLEOTIDE SEQUENCE [LARGE SCALE GENOMIC DNA]</scope>
    <source>
        <strain evidence="3 6">R50-22</strain>
        <strain evidence="2 5">T5-8</strain>
    </source>
</reference>
<accession>A0A6M4Z013</accession>
<dbReference type="Proteomes" id="UP000502006">
    <property type="component" value="Chromosome"/>
</dbReference>
<evidence type="ECO:0000313" key="3">
    <source>
        <dbReference type="EMBL" id="QJT39916.1"/>
    </source>
</evidence>
<gene>
    <name evidence="2" type="ORF">E4186_13145</name>
    <name evidence="3" type="ORF">E4188_16365</name>
    <name evidence="1" type="ORF">GWI30_13160</name>
</gene>
<organism evidence="2 5">
    <name type="scientific">Aeromonas media</name>
    <dbReference type="NCBI Taxonomy" id="651"/>
    <lineage>
        <taxon>Bacteria</taxon>
        <taxon>Pseudomonadati</taxon>
        <taxon>Pseudomonadota</taxon>
        <taxon>Gammaproteobacteria</taxon>
        <taxon>Aeromonadales</taxon>
        <taxon>Aeromonadaceae</taxon>
        <taxon>Aeromonas</taxon>
    </lineage>
</organism>